<dbReference type="InterPro" id="IPR013805">
    <property type="entry name" value="GrpE_CC"/>
</dbReference>
<dbReference type="HAMAP" id="MF_01151">
    <property type="entry name" value="GrpE"/>
    <property type="match status" value="1"/>
</dbReference>
<keyword evidence="9" id="KW-1185">Reference proteome</keyword>
<dbReference type="PROSITE" id="PS01071">
    <property type="entry name" value="GRPE"/>
    <property type="match status" value="1"/>
</dbReference>
<evidence type="ECO:0000256" key="4">
    <source>
        <dbReference type="RuleBase" id="RU000639"/>
    </source>
</evidence>
<evidence type="ECO:0000313" key="9">
    <source>
        <dbReference type="Proteomes" id="UP001235966"/>
    </source>
</evidence>
<evidence type="ECO:0000256" key="3">
    <source>
        <dbReference type="HAMAP-Rule" id="MF_01151"/>
    </source>
</evidence>
<dbReference type="Gene3D" id="3.90.20.20">
    <property type="match status" value="1"/>
</dbReference>
<organism evidence="8 9">
    <name type="scientific">Arcanobacterium wilhelmae</name>
    <dbReference type="NCBI Taxonomy" id="1803177"/>
    <lineage>
        <taxon>Bacteria</taxon>
        <taxon>Bacillati</taxon>
        <taxon>Actinomycetota</taxon>
        <taxon>Actinomycetes</taxon>
        <taxon>Actinomycetales</taxon>
        <taxon>Actinomycetaceae</taxon>
        <taxon>Arcanobacterium</taxon>
    </lineage>
</organism>
<evidence type="ECO:0000256" key="6">
    <source>
        <dbReference type="SAM" id="Coils"/>
    </source>
</evidence>
<dbReference type="Gene3D" id="2.30.22.10">
    <property type="entry name" value="Head domain of nucleotide exchange factor GrpE"/>
    <property type="match status" value="1"/>
</dbReference>
<reference evidence="8 9" key="1">
    <citation type="submission" date="2023-07" db="EMBL/GenBank/DDBJ databases">
        <title>Sequencing the genomes of 1000 actinobacteria strains.</title>
        <authorList>
            <person name="Klenk H.-P."/>
        </authorList>
    </citation>
    <scope>NUCLEOTIDE SEQUENCE [LARGE SCALE GENOMIC DNA]</scope>
    <source>
        <strain evidence="8 9">DSM 102162</strain>
    </source>
</reference>
<keyword evidence="3 4" id="KW-0346">Stress response</keyword>
<evidence type="ECO:0000313" key="8">
    <source>
        <dbReference type="EMBL" id="MDP9800708.1"/>
    </source>
</evidence>
<dbReference type="CDD" id="cd00446">
    <property type="entry name" value="GrpE"/>
    <property type="match status" value="1"/>
</dbReference>
<dbReference type="PANTHER" id="PTHR21237">
    <property type="entry name" value="GRPE PROTEIN"/>
    <property type="match status" value="1"/>
</dbReference>
<dbReference type="SUPFAM" id="SSF51064">
    <property type="entry name" value="Head domain of nucleotide exchange factor GrpE"/>
    <property type="match status" value="1"/>
</dbReference>
<sequence>MSTGDFTPNEANNEEPLNPNAQNAEGANETSAPASSEGAEQAGVEQANETGATEPGEDATEAAGGEPAADELSPLDTALLRVTELEVKVADLEDKLARANASEYNLRQEYNGYVKRSKAEGMSRYESGQAKVIEALLSVLDDAALARQHGDLEGPSALIVDKLENMLKTNFKVERFGAEGDPFDPELHEALMHSTSAEVEAEQVAQLIQPGYKMGEKLLRAARVGVVSPE</sequence>
<comment type="function">
    <text evidence="3 4">Participates actively in the response to hyperosmotic and heat shock by preventing the aggregation of stress-denatured proteins, in association with DnaK and GrpE. It is the nucleotide exchange factor for DnaK and may function as a thermosensor. Unfolded proteins bind initially to DnaJ; upon interaction with the DnaJ-bound protein, DnaK hydrolyzes its bound ATP, resulting in the formation of a stable complex. GrpE releases ADP from DnaK; ATP binding to DnaK triggers the release of the substrate protein, thus completing the reaction cycle. Several rounds of ATP-dependent interactions between DnaJ, DnaK and GrpE are required for fully efficient folding.</text>
</comment>
<comment type="subunit">
    <text evidence="3">Homodimer.</text>
</comment>
<comment type="caution">
    <text evidence="8">The sequence shown here is derived from an EMBL/GenBank/DDBJ whole genome shotgun (WGS) entry which is preliminary data.</text>
</comment>
<dbReference type="PANTHER" id="PTHR21237:SF23">
    <property type="entry name" value="GRPE PROTEIN HOMOLOG, MITOCHONDRIAL"/>
    <property type="match status" value="1"/>
</dbReference>
<evidence type="ECO:0000256" key="2">
    <source>
        <dbReference type="ARBA" id="ARBA00023186"/>
    </source>
</evidence>
<dbReference type="RefSeq" id="WP_278058119.1">
    <property type="nucleotide sequence ID" value="NZ_CP121247.1"/>
</dbReference>
<keyword evidence="6" id="KW-0175">Coiled coil</keyword>
<feature type="region of interest" description="Disordered" evidence="7">
    <location>
        <begin position="1"/>
        <end position="75"/>
    </location>
</feature>
<dbReference type="Proteomes" id="UP001235966">
    <property type="component" value="Unassembled WGS sequence"/>
</dbReference>
<dbReference type="PRINTS" id="PR00773">
    <property type="entry name" value="GRPEPROTEIN"/>
</dbReference>
<proteinExistence type="inferred from homology"/>
<name>A0ABT9NAG1_9ACTO</name>
<dbReference type="InterPro" id="IPR009012">
    <property type="entry name" value="GrpE_head"/>
</dbReference>
<keyword evidence="3" id="KW-0963">Cytoplasm</keyword>
<dbReference type="EMBL" id="JAUSQW010000001">
    <property type="protein sequence ID" value="MDP9800708.1"/>
    <property type="molecule type" value="Genomic_DNA"/>
</dbReference>
<evidence type="ECO:0000256" key="7">
    <source>
        <dbReference type="SAM" id="MobiDB-lite"/>
    </source>
</evidence>
<feature type="compositionally biased region" description="Low complexity" evidence="7">
    <location>
        <begin position="8"/>
        <end position="25"/>
    </location>
</feature>
<keyword evidence="2 3" id="KW-0143">Chaperone</keyword>
<comment type="similarity">
    <text evidence="1 3 5">Belongs to the GrpE family.</text>
</comment>
<evidence type="ECO:0000256" key="5">
    <source>
        <dbReference type="RuleBase" id="RU004478"/>
    </source>
</evidence>
<dbReference type="InterPro" id="IPR000740">
    <property type="entry name" value="GrpE"/>
</dbReference>
<gene>
    <name evidence="3" type="primary">grpE</name>
    <name evidence="8" type="ORF">J2S49_000784</name>
</gene>
<comment type="subcellular location">
    <subcellularLocation>
        <location evidence="3">Cytoplasm</location>
    </subcellularLocation>
</comment>
<protein>
    <recommendedName>
        <fullName evidence="3 4">Protein GrpE</fullName>
    </recommendedName>
    <alternativeName>
        <fullName evidence="3">HSP-70 cofactor</fullName>
    </alternativeName>
</protein>
<evidence type="ECO:0000256" key="1">
    <source>
        <dbReference type="ARBA" id="ARBA00009054"/>
    </source>
</evidence>
<dbReference type="Pfam" id="PF01025">
    <property type="entry name" value="GrpE"/>
    <property type="match status" value="1"/>
</dbReference>
<feature type="coiled-coil region" evidence="6">
    <location>
        <begin position="75"/>
        <end position="109"/>
    </location>
</feature>
<dbReference type="SUPFAM" id="SSF58014">
    <property type="entry name" value="Coiled-coil domain of nucleotide exchange factor GrpE"/>
    <property type="match status" value="1"/>
</dbReference>
<accession>A0ABT9NAG1</accession>